<dbReference type="AlphaFoldDB" id="A0A4U6QK15"/>
<comment type="caution">
    <text evidence="1">The sequence shown here is derived from an EMBL/GenBank/DDBJ whole genome shotgun (WGS) entry which is preliminary data.</text>
</comment>
<dbReference type="EMBL" id="SZZH01000001">
    <property type="protein sequence ID" value="TKV60837.1"/>
    <property type="molecule type" value="Genomic_DNA"/>
</dbReference>
<proteinExistence type="predicted"/>
<name>A0A4U6QK15_9ACTN</name>
<sequence>MTQAAPHDHLGVAFAPEHVGPGRADRRLVGRKALGHWDPATRGHDPLQTILGQENVRLPGLLPLRHGRMASSPWAYYRGAAAVMAADLASTPHTEIMVQLCGDAHVLNFGLWNTPERTLAFDLRDFDETLPGPFEWDLKRFLASVPVLARENGVSQELAVQAVRSGYREYRGWMRRYATSTILQVWSDTVDAASLVHFLSGAEDSGLDQLIEKQARKRTSRGAARKLVMVSDGRRRISEDPPYRSHDLRQFAGTLQEAIDNYLHSVPAQLSSLLSRFDIVDVVQQVVGVGSVGMRIGLMLAEERASGDPLFFQIKEATASVYEPFLAPARQDNHGARVVQGQRLIQSAGDMFLGWTSVGVGDDRTDFYVRQFRDGKVIPRGDVIAPYLGQFAGACGRVLARAHARSGDAAAIADYLGTNDKAEEALVRFALAYADQTERDHAQLAAAAADGTISSTEGWPGKS</sequence>
<protein>
    <submittedName>
        <fullName evidence="1">DUF2252 domain-containing protein</fullName>
    </submittedName>
</protein>
<evidence type="ECO:0000313" key="1">
    <source>
        <dbReference type="EMBL" id="TKV60837.1"/>
    </source>
</evidence>
<accession>A0A4U6QK15</accession>
<reference evidence="1 2" key="1">
    <citation type="submission" date="2019-05" db="EMBL/GenBank/DDBJ databases">
        <title>Nakamurella sp. N5BH11, whole genome shotgun sequence.</title>
        <authorList>
            <person name="Tuo L."/>
        </authorList>
    </citation>
    <scope>NUCLEOTIDE SEQUENCE [LARGE SCALE GENOMIC DNA]</scope>
    <source>
        <strain evidence="1 2">N5BH11</strain>
    </source>
</reference>
<dbReference type="PANTHER" id="PTHR39441">
    <property type="entry name" value="DUF2252 DOMAIN-CONTAINING PROTEIN"/>
    <property type="match status" value="1"/>
</dbReference>
<keyword evidence="2" id="KW-1185">Reference proteome</keyword>
<dbReference type="PANTHER" id="PTHR39441:SF1">
    <property type="entry name" value="DUF2252 DOMAIN-CONTAINING PROTEIN"/>
    <property type="match status" value="1"/>
</dbReference>
<evidence type="ECO:0000313" key="2">
    <source>
        <dbReference type="Proteomes" id="UP000306985"/>
    </source>
</evidence>
<dbReference type="RefSeq" id="WP_137448140.1">
    <property type="nucleotide sequence ID" value="NZ_SZZH01000001.1"/>
</dbReference>
<dbReference type="Proteomes" id="UP000306985">
    <property type="component" value="Unassembled WGS sequence"/>
</dbReference>
<organism evidence="1 2">
    <name type="scientific">Nakamurella flava</name>
    <dbReference type="NCBI Taxonomy" id="2576308"/>
    <lineage>
        <taxon>Bacteria</taxon>
        <taxon>Bacillati</taxon>
        <taxon>Actinomycetota</taxon>
        <taxon>Actinomycetes</taxon>
        <taxon>Nakamurellales</taxon>
        <taxon>Nakamurellaceae</taxon>
        <taxon>Nakamurella</taxon>
    </lineage>
</organism>
<dbReference type="InterPro" id="IPR018721">
    <property type="entry name" value="DUF2252"/>
</dbReference>
<dbReference type="OrthoDB" id="1491115at2"/>
<dbReference type="Pfam" id="PF10009">
    <property type="entry name" value="DUF2252"/>
    <property type="match status" value="1"/>
</dbReference>
<gene>
    <name evidence="1" type="ORF">FDO65_04015</name>
</gene>